<dbReference type="PROSITE" id="PS50030">
    <property type="entry name" value="UBA"/>
    <property type="match status" value="1"/>
</dbReference>
<dbReference type="PANTHER" id="PTHR46713">
    <property type="entry name" value="F13M7.16 PROTEIN"/>
    <property type="match status" value="1"/>
</dbReference>
<evidence type="ECO:0000313" key="4">
    <source>
        <dbReference type="Proteomes" id="UP000000226"/>
    </source>
</evidence>
<evidence type="ECO:0000313" key="3">
    <source>
        <dbReference type="EMBL" id="ESW28489.1"/>
    </source>
</evidence>
<dbReference type="InterPro" id="IPR036339">
    <property type="entry name" value="PUB-like_dom_sf"/>
</dbReference>
<dbReference type="Pfam" id="PF22562">
    <property type="entry name" value="UBA_7"/>
    <property type="match status" value="1"/>
</dbReference>
<dbReference type="Gramene" id="ESW28489">
    <property type="protein sequence ID" value="ESW28489"/>
    <property type="gene ID" value="PHAVU_003G290800g"/>
</dbReference>
<feature type="domain" description="UBA" evidence="2">
    <location>
        <begin position="113"/>
        <end position="154"/>
    </location>
</feature>
<dbReference type="Pfam" id="PF09409">
    <property type="entry name" value="PUB"/>
    <property type="match status" value="1"/>
</dbReference>
<dbReference type="OrthoDB" id="336240at2759"/>
<dbReference type="InterPro" id="IPR013087">
    <property type="entry name" value="Znf_C2H2_type"/>
</dbReference>
<proteinExistence type="predicted"/>
<name>V7CEC0_PHAVU</name>
<feature type="region of interest" description="Disordered" evidence="1">
    <location>
        <begin position="85"/>
        <end position="108"/>
    </location>
</feature>
<protein>
    <recommendedName>
        <fullName evidence="2">UBA domain-containing protein</fullName>
    </recommendedName>
</protein>
<sequence length="415" mass="46698">MAGVSLKCGDCGALLRTVEEAQEHAELTSHSNFSESTEPVLNLVCTACSKPCRSKTESDLHTKRTGHTEFVDKTSETVKPISLEAPKVDAAASSENPSGAASTDQNEEMVVPEVDKKLLEELESMGFSTTRATRALHYSGNAGLEAAVNWIVEHENDSDIDQMPLVPANSKIEAPKPSLTPEELKAKQHELRERARKKKEEEEKRAEREREKERIRIGKELLEAKRIEEDNERKRLLALRKAEKEEEKRAREKIKQKLEEDKAERRRRLGLPPDEPSAAKPSPAPVVEEKKSFVPVRPATKAEQMRECLRSLKQNHKEDDARVKRAFQTLLTYIGNVARNPDEEKFRKIRLSNQSFQDRVGSLKGGIEFLEICGFEKMDGGEFLFLGRDKVDMAILNSAGSELDSAIKNPFFGVL</sequence>
<dbReference type="InterPro" id="IPR009060">
    <property type="entry name" value="UBA-like_sf"/>
</dbReference>
<dbReference type="SMART" id="SM00165">
    <property type="entry name" value="UBA"/>
    <property type="match status" value="1"/>
</dbReference>
<feature type="region of interest" description="Disordered" evidence="1">
    <location>
        <begin position="171"/>
        <end position="212"/>
    </location>
</feature>
<dbReference type="SUPFAM" id="SSF143503">
    <property type="entry name" value="PUG domain-like"/>
    <property type="match status" value="1"/>
</dbReference>
<dbReference type="InterPro" id="IPR015940">
    <property type="entry name" value="UBA"/>
</dbReference>
<dbReference type="Proteomes" id="UP000000226">
    <property type="component" value="Chromosome 3"/>
</dbReference>
<dbReference type="AlphaFoldDB" id="V7CEC0"/>
<dbReference type="SUPFAM" id="SSF46934">
    <property type="entry name" value="UBA-like"/>
    <property type="match status" value="1"/>
</dbReference>
<reference evidence="4" key="1">
    <citation type="journal article" date="2014" name="Nat. Genet.">
        <title>A reference genome for common bean and genome-wide analysis of dual domestications.</title>
        <authorList>
            <person name="Schmutz J."/>
            <person name="McClean P.E."/>
            <person name="Mamidi S."/>
            <person name="Wu G.A."/>
            <person name="Cannon S.B."/>
            <person name="Grimwood J."/>
            <person name="Jenkins J."/>
            <person name="Shu S."/>
            <person name="Song Q."/>
            <person name="Chavarro C."/>
            <person name="Torres-Torres M."/>
            <person name="Geffroy V."/>
            <person name="Moghaddam S.M."/>
            <person name="Gao D."/>
            <person name="Abernathy B."/>
            <person name="Barry K."/>
            <person name="Blair M."/>
            <person name="Brick M.A."/>
            <person name="Chovatia M."/>
            <person name="Gepts P."/>
            <person name="Goodstein D.M."/>
            <person name="Gonzales M."/>
            <person name="Hellsten U."/>
            <person name="Hyten D.L."/>
            <person name="Jia G."/>
            <person name="Kelly J.D."/>
            <person name="Kudrna D."/>
            <person name="Lee R."/>
            <person name="Richard M.M."/>
            <person name="Miklas P.N."/>
            <person name="Osorno J.M."/>
            <person name="Rodrigues J."/>
            <person name="Thareau V."/>
            <person name="Urrea C.A."/>
            <person name="Wang M."/>
            <person name="Yu Y."/>
            <person name="Zhang M."/>
            <person name="Wing R.A."/>
            <person name="Cregan P.B."/>
            <person name="Rokhsar D.S."/>
            <person name="Jackson S.A."/>
        </authorList>
    </citation>
    <scope>NUCLEOTIDE SEQUENCE [LARGE SCALE GENOMIC DNA]</scope>
    <source>
        <strain evidence="4">cv. G19833</strain>
    </source>
</reference>
<dbReference type="OMA" id="CANAKDH"/>
<organism evidence="3 4">
    <name type="scientific">Phaseolus vulgaris</name>
    <name type="common">Kidney bean</name>
    <name type="synonym">French bean</name>
    <dbReference type="NCBI Taxonomy" id="3885"/>
    <lineage>
        <taxon>Eukaryota</taxon>
        <taxon>Viridiplantae</taxon>
        <taxon>Streptophyta</taxon>
        <taxon>Embryophyta</taxon>
        <taxon>Tracheophyta</taxon>
        <taxon>Spermatophyta</taxon>
        <taxon>Magnoliopsida</taxon>
        <taxon>eudicotyledons</taxon>
        <taxon>Gunneridae</taxon>
        <taxon>Pentapetalae</taxon>
        <taxon>rosids</taxon>
        <taxon>fabids</taxon>
        <taxon>Fabales</taxon>
        <taxon>Fabaceae</taxon>
        <taxon>Papilionoideae</taxon>
        <taxon>50 kb inversion clade</taxon>
        <taxon>NPAAA clade</taxon>
        <taxon>indigoferoid/millettioid clade</taxon>
        <taxon>Phaseoleae</taxon>
        <taxon>Phaseolus</taxon>
    </lineage>
</organism>
<feature type="compositionally biased region" description="Polar residues" evidence="1">
    <location>
        <begin position="93"/>
        <end position="104"/>
    </location>
</feature>
<accession>V7CEC0</accession>
<dbReference type="SMART" id="SM00580">
    <property type="entry name" value="PUG"/>
    <property type="match status" value="1"/>
</dbReference>
<dbReference type="STRING" id="3885.V7CEC0"/>
<feature type="region of interest" description="Disordered" evidence="1">
    <location>
        <begin position="243"/>
        <end position="300"/>
    </location>
</feature>
<dbReference type="CDD" id="cd10461">
    <property type="entry name" value="PUB_UBA_plant"/>
    <property type="match status" value="1"/>
</dbReference>
<gene>
    <name evidence="3" type="ORF">PHAVU_003G290800g</name>
</gene>
<dbReference type="InterPro" id="IPR057766">
    <property type="entry name" value="Znf-C2H2_OTU1-like_C"/>
</dbReference>
<dbReference type="Gene3D" id="1.10.8.10">
    <property type="entry name" value="DNA helicase RuvA subunit, C-terminal domain"/>
    <property type="match status" value="1"/>
</dbReference>
<feature type="compositionally biased region" description="Basic and acidic residues" evidence="1">
    <location>
        <begin position="182"/>
        <end position="212"/>
    </location>
</feature>
<dbReference type="CDD" id="cd14290">
    <property type="entry name" value="UBA_PUB_plant"/>
    <property type="match status" value="1"/>
</dbReference>
<keyword evidence="4" id="KW-1185">Reference proteome</keyword>
<dbReference type="eggNOG" id="KOG2699">
    <property type="taxonomic scope" value="Eukaryota"/>
</dbReference>
<dbReference type="Pfam" id="PF24560">
    <property type="entry name" value="zf-C2H2_OTU1_C"/>
    <property type="match status" value="1"/>
</dbReference>
<dbReference type="SMR" id="V7CEC0"/>
<dbReference type="PANTHER" id="PTHR46713:SF1">
    <property type="entry name" value="F13M7.16 PROTEIN"/>
    <property type="match status" value="1"/>
</dbReference>
<dbReference type="EMBL" id="CM002290">
    <property type="protein sequence ID" value="ESW28489.1"/>
    <property type="molecule type" value="Genomic_DNA"/>
</dbReference>
<evidence type="ECO:0000259" key="2">
    <source>
        <dbReference type="PROSITE" id="PS50030"/>
    </source>
</evidence>
<dbReference type="InterPro" id="IPR018997">
    <property type="entry name" value="PUB_domain"/>
</dbReference>
<dbReference type="PROSITE" id="PS00028">
    <property type="entry name" value="ZINC_FINGER_C2H2_1"/>
    <property type="match status" value="1"/>
</dbReference>
<evidence type="ECO:0000256" key="1">
    <source>
        <dbReference type="SAM" id="MobiDB-lite"/>
    </source>
</evidence>
<feature type="compositionally biased region" description="Basic and acidic residues" evidence="1">
    <location>
        <begin position="243"/>
        <end position="264"/>
    </location>
</feature>
<dbReference type="Gene3D" id="1.20.58.2190">
    <property type="match status" value="1"/>
</dbReference>